<reference evidence="4 5" key="1">
    <citation type="submission" date="2017-11" db="EMBL/GenBank/DDBJ databases">
        <authorList>
            <person name="Mikolon A."/>
            <person name="Lin K.X."/>
            <person name="Rigg S.J."/>
            <person name="Wilson J.M."/>
            <person name="Nayek S."/>
            <person name="Hughes L.E."/>
            <person name="Garlena R.A."/>
            <person name="Russell D.A."/>
            <person name="Pope W.H."/>
            <person name="Jacobs-Sera D."/>
            <person name="Hendrix R.W."/>
            <person name="Hatfull G.F."/>
        </authorList>
    </citation>
    <scope>NUCLEOTIDE SEQUENCE [LARGE SCALE GENOMIC DNA]</scope>
</reference>
<protein>
    <submittedName>
        <fullName evidence="4">Integrase</fullName>
    </submittedName>
</protein>
<dbReference type="Gene3D" id="3.90.1750.20">
    <property type="entry name" value="Putative Large Serine Recombinase, Chain B, Domain 2"/>
    <property type="match status" value="1"/>
</dbReference>
<dbReference type="InterPro" id="IPR050639">
    <property type="entry name" value="SSR_resolvase"/>
</dbReference>
<dbReference type="SUPFAM" id="SSF53041">
    <property type="entry name" value="Resolvase-like"/>
    <property type="match status" value="1"/>
</dbReference>
<evidence type="ECO:0000313" key="5">
    <source>
        <dbReference type="Proteomes" id="UP000241350"/>
    </source>
</evidence>
<keyword evidence="5" id="KW-1185">Reference proteome</keyword>
<dbReference type="PROSITE" id="PS51737">
    <property type="entry name" value="RECOMBINASE_DNA_BIND"/>
    <property type="match status" value="1"/>
</dbReference>
<evidence type="ECO:0000259" key="3">
    <source>
        <dbReference type="PROSITE" id="PS51737"/>
    </source>
</evidence>
<organism evidence="4 5">
    <name type="scientific">Streptomyces phage AbbeyMikolon</name>
    <dbReference type="NCBI Taxonomy" id="2059880"/>
    <lineage>
        <taxon>Viruses</taxon>
        <taxon>Duplodnaviria</taxon>
        <taxon>Heunggongvirae</taxon>
        <taxon>Uroviricota</taxon>
        <taxon>Caudoviricetes</taxon>
        <taxon>Abbeymikolonvirus</taxon>
        <taxon>Abbeymikolonvirus abbeymikolon</taxon>
    </lineage>
</organism>
<dbReference type="InterPro" id="IPR006119">
    <property type="entry name" value="Resolv_N"/>
</dbReference>
<evidence type="ECO:0000313" key="4">
    <source>
        <dbReference type="EMBL" id="AUG87127.1"/>
    </source>
</evidence>
<dbReference type="Gene3D" id="3.40.50.1390">
    <property type="entry name" value="Resolvase, N-terminal catalytic domain"/>
    <property type="match status" value="1"/>
</dbReference>
<evidence type="ECO:0000259" key="2">
    <source>
        <dbReference type="PROSITE" id="PS51736"/>
    </source>
</evidence>
<dbReference type="EMBL" id="MG593800">
    <property type="protein sequence ID" value="AUG87127.1"/>
    <property type="molecule type" value="Genomic_DNA"/>
</dbReference>
<dbReference type="PANTHER" id="PTHR30461:SF23">
    <property type="entry name" value="DNA RECOMBINASE-RELATED"/>
    <property type="match status" value="1"/>
</dbReference>
<evidence type="ECO:0000256" key="1">
    <source>
        <dbReference type="SAM" id="MobiDB-lite"/>
    </source>
</evidence>
<dbReference type="PROSITE" id="PS51736">
    <property type="entry name" value="RECOMBINASES_3"/>
    <property type="match status" value="1"/>
</dbReference>
<dbReference type="Pfam" id="PF07508">
    <property type="entry name" value="Recombinase"/>
    <property type="match status" value="1"/>
</dbReference>
<feature type="domain" description="Resolvase/invertase-type recombinase catalytic" evidence="2">
    <location>
        <begin position="4"/>
        <end position="154"/>
    </location>
</feature>
<name>A0A2H5BLD7_9CAUD</name>
<dbReference type="InterPro" id="IPR038109">
    <property type="entry name" value="DNA_bind_recomb_sf"/>
</dbReference>
<feature type="domain" description="Recombinase" evidence="3">
    <location>
        <begin position="182"/>
        <end position="325"/>
    </location>
</feature>
<sequence>MDTHAGVYARQSKRRANKSEISTADQLKEGVARARSMGATQIATYEDLGISAYSGDERPDFERLVADCRAGRINVLIVYYISRLSRREVADVLPLLQELLTRGVTLVSITEGVFKRDNIMDLIHLIFRLDAAHQESKNKSLAVKNAKDRARALGGHVGSAPFGFETYEVIVQTKGEDGRSRPVAIRRLRPNKEDCKIAVEHIFTPVLKYMDLPFDPTRSEFHPGSVSGVTTAMNQKAIPTRGKKLGKARATAQWERKTIRRILMDPRFIGYEADTIYNSAGTRKISSYRIRRDENGNPVRTSWEPIVDPADWWRIQEWLAGRQAAKGNNRGGSLLSGDGLAWCPCGSTFGQHSFPPVKERNRDRTRVYRCTKGQRQSDVHTGAVMVSMANLDNYVVNRIFSLIGAAEGDEDTLLILLEAQRRYGRLRENPETAGERDRILTERAEVRQGLEDLYDERDAGGFRTDIGRRRFLKSEAALGERLEGLDRRLAELEEAHAPKLPLAMWEAEGRDPMREGGWWSTRSLEDQREFVRLFVKRVTVRPLKRRGVAEPMHERVKIEWHRPTEEVDLVA</sequence>
<gene>
    <name evidence="4" type="ORF">SEA_ABBEYMIKOLON_57</name>
</gene>
<dbReference type="GO" id="GO:0000150">
    <property type="term" value="F:DNA strand exchange activity"/>
    <property type="evidence" value="ECO:0007669"/>
    <property type="project" value="InterPro"/>
</dbReference>
<accession>A0A2H5BLD7</accession>
<dbReference type="PANTHER" id="PTHR30461">
    <property type="entry name" value="DNA-INVERTASE FROM LAMBDOID PROPHAGE"/>
    <property type="match status" value="1"/>
</dbReference>
<dbReference type="SMART" id="SM00857">
    <property type="entry name" value="Resolvase"/>
    <property type="match status" value="1"/>
</dbReference>
<dbReference type="Pfam" id="PF00239">
    <property type="entry name" value="Resolvase"/>
    <property type="match status" value="1"/>
</dbReference>
<feature type="region of interest" description="Disordered" evidence="1">
    <location>
        <begin position="1"/>
        <end position="20"/>
    </location>
</feature>
<dbReference type="CDD" id="cd00338">
    <property type="entry name" value="Ser_Recombinase"/>
    <property type="match status" value="1"/>
</dbReference>
<dbReference type="InterPro" id="IPR011109">
    <property type="entry name" value="DNA_bind_recombinase_dom"/>
</dbReference>
<dbReference type="InterPro" id="IPR036162">
    <property type="entry name" value="Resolvase-like_N_sf"/>
</dbReference>
<dbReference type="Proteomes" id="UP000241350">
    <property type="component" value="Segment"/>
</dbReference>
<proteinExistence type="predicted"/>
<dbReference type="GO" id="GO:0003677">
    <property type="term" value="F:DNA binding"/>
    <property type="evidence" value="ECO:0007669"/>
    <property type="project" value="InterPro"/>
</dbReference>